<proteinExistence type="predicted"/>
<gene>
    <name evidence="1" type="ORF">Cvel_13089</name>
</gene>
<dbReference type="VEuPathDB" id="CryptoDB:Cvel_13089"/>
<dbReference type="EMBL" id="CDMZ01005822">
    <property type="protein sequence ID" value="CEM54844.1"/>
    <property type="molecule type" value="Genomic_DNA"/>
</dbReference>
<protein>
    <submittedName>
        <fullName evidence="1">Uncharacterized protein</fullName>
    </submittedName>
</protein>
<name>A0A0G4ICE4_9ALVE</name>
<sequence length="67" mass="7166">MKGPTLPGTVFSIGSSRHDFFDTPVTTLEGLMTHADLVGKVSVRASGKEKVFCVRQPVVGVLLWPPA</sequence>
<accession>A0A0G4ICE4</accession>
<dbReference type="AlphaFoldDB" id="A0A0G4ICE4"/>
<evidence type="ECO:0000313" key="1">
    <source>
        <dbReference type="EMBL" id="CEM54844.1"/>
    </source>
</evidence>
<reference evidence="1" key="1">
    <citation type="submission" date="2014-11" db="EMBL/GenBank/DDBJ databases">
        <authorList>
            <person name="Otto D Thomas"/>
            <person name="Naeem Raeece"/>
        </authorList>
    </citation>
    <scope>NUCLEOTIDE SEQUENCE</scope>
</reference>
<organism evidence="1">
    <name type="scientific">Chromera velia CCMP2878</name>
    <dbReference type="NCBI Taxonomy" id="1169474"/>
    <lineage>
        <taxon>Eukaryota</taxon>
        <taxon>Sar</taxon>
        <taxon>Alveolata</taxon>
        <taxon>Colpodellida</taxon>
        <taxon>Chromeraceae</taxon>
        <taxon>Chromera</taxon>
    </lineage>
</organism>